<reference evidence="1 2" key="1">
    <citation type="submission" date="2019-12" db="EMBL/GenBank/DDBJ databases">
        <title>A genome sequence resource for the geographically widespread anthracnose pathogen Colletotrichum asianum.</title>
        <authorList>
            <person name="Meng Y."/>
        </authorList>
    </citation>
    <scope>NUCLEOTIDE SEQUENCE [LARGE SCALE GENOMIC DNA]</scope>
    <source>
        <strain evidence="1 2">ICMP 18580</strain>
    </source>
</reference>
<evidence type="ECO:0000313" key="1">
    <source>
        <dbReference type="EMBL" id="KAF0318347.1"/>
    </source>
</evidence>
<keyword evidence="2" id="KW-1185">Reference proteome</keyword>
<name>A0A8H3W513_9PEZI</name>
<dbReference type="AlphaFoldDB" id="A0A8H3W513"/>
<evidence type="ECO:0000313" key="2">
    <source>
        <dbReference type="Proteomes" id="UP000434172"/>
    </source>
</evidence>
<protein>
    <submittedName>
        <fullName evidence="1">Uncharacterized protein</fullName>
    </submittedName>
</protein>
<dbReference type="OrthoDB" id="4817836at2759"/>
<sequence length="503" mass="57445">MAVASIIDLPAELIDNILNLATTEVSDDTVVESLGPRRVADCPSIQRQRIINSLAPTCRRFHAFFKHDLHRVIFLAKRNIFPRMVKLHRVLGFTPQPQVFQNTTQFVIDYEEDLFLAKSYGNKAGYGKIANKLDSLRSDTRKSGFKGMDEYWVPLDQVGRERIGPHVPLQRGHGHRLGLLAQLILLRLPNVEGVTLPYCMMDLLQPLDVSCTNVRFRQKFPPRLQSLHITKVDNGDGHPGIAVMTPSRCGIFAKYGYIKELFTSALQTGLPPAEFIAFSWLTRLVLWHCAVIDPNHLDQALKRLSRLQTFVYTVKSSPTPRWPRYPMYEQYLAVRFPETVTTLCIDAPLDYWYGRYGLAPVFGGLQKLENLWVNTHNLSRSGLGNGVGILESTSRHDRSYDRVDMVTAEGDLKCLPKSLKRLHVLGEIGRLREDVKWLEEAVGRGRLPNLKEIAVETIIEDEDGPEEGFWIRYEADLWGLDREKLEGEGVRFLDEVDPRPYLW</sequence>
<gene>
    <name evidence="1" type="ORF">GQ607_014376</name>
</gene>
<dbReference type="Proteomes" id="UP000434172">
    <property type="component" value="Unassembled WGS sequence"/>
</dbReference>
<accession>A0A8H3W513</accession>
<organism evidence="1 2">
    <name type="scientific">Colletotrichum asianum</name>
    <dbReference type="NCBI Taxonomy" id="702518"/>
    <lineage>
        <taxon>Eukaryota</taxon>
        <taxon>Fungi</taxon>
        <taxon>Dikarya</taxon>
        <taxon>Ascomycota</taxon>
        <taxon>Pezizomycotina</taxon>
        <taxon>Sordariomycetes</taxon>
        <taxon>Hypocreomycetidae</taxon>
        <taxon>Glomerellales</taxon>
        <taxon>Glomerellaceae</taxon>
        <taxon>Colletotrichum</taxon>
        <taxon>Colletotrichum gloeosporioides species complex</taxon>
    </lineage>
</organism>
<proteinExistence type="predicted"/>
<comment type="caution">
    <text evidence="1">The sequence shown here is derived from an EMBL/GenBank/DDBJ whole genome shotgun (WGS) entry which is preliminary data.</text>
</comment>
<dbReference type="EMBL" id="WOWK01000111">
    <property type="protein sequence ID" value="KAF0318347.1"/>
    <property type="molecule type" value="Genomic_DNA"/>
</dbReference>